<dbReference type="EMBL" id="JAHHGM010000008">
    <property type="protein sequence ID" value="MBT2989393.1"/>
    <property type="molecule type" value="Genomic_DNA"/>
</dbReference>
<comment type="PTM">
    <text evidence="9">Cleaved by prepilin peptidase.</text>
</comment>
<dbReference type="PANTHER" id="PTHR38779">
    <property type="entry name" value="TYPE II SECRETION SYSTEM PROTEIN I-RELATED"/>
    <property type="match status" value="1"/>
</dbReference>
<keyword evidence="8 9" id="KW-0472">Membrane</keyword>
<evidence type="ECO:0000256" key="9">
    <source>
        <dbReference type="RuleBase" id="RU368030"/>
    </source>
</evidence>
<name>A0A944MCI0_9GAMM</name>
<evidence type="ECO:0000256" key="6">
    <source>
        <dbReference type="ARBA" id="ARBA00022692"/>
    </source>
</evidence>
<evidence type="ECO:0000256" key="2">
    <source>
        <dbReference type="ARBA" id="ARBA00008358"/>
    </source>
</evidence>
<evidence type="ECO:0000313" key="12">
    <source>
        <dbReference type="Proteomes" id="UP000770889"/>
    </source>
</evidence>
<evidence type="ECO:0000313" key="11">
    <source>
        <dbReference type="EMBL" id="MBT2989393.1"/>
    </source>
</evidence>
<feature type="transmembrane region" description="Helical" evidence="9">
    <location>
        <begin position="20"/>
        <end position="47"/>
    </location>
</feature>
<dbReference type="InterPro" id="IPR012902">
    <property type="entry name" value="N_methyl_site"/>
</dbReference>
<dbReference type="Pfam" id="PF02501">
    <property type="entry name" value="T2SSI"/>
    <property type="match status" value="1"/>
</dbReference>
<dbReference type="Gene3D" id="3.30.1300.30">
    <property type="entry name" value="GSPII I/J protein-like"/>
    <property type="match status" value="1"/>
</dbReference>
<sequence>MSHPIDLNPPRTPPARAARIRGFTLLEILIALAILAIAFASIITVAANQSVNVGYLRDKTLAHWVALNQIAEIQVGNKWLPTGKQQGDEEMGLHKWHWQRVVTKTPDDRVRQVEIAVFRERGDDESVTRLVSFISQPM</sequence>
<dbReference type="InterPro" id="IPR003413">
    <property type="entry name" value="T2SS_GspI_C"/>
</dbReference>
<evidence type="ECO:0000256" key="4">
    <source>
        <dbReference type="ARBA" id="ARBA00022481"/>
    </source>
</evidence>
<keyword evidence="7 9" id="KW-1133">Transmembrane helix</keyword>
<keyword evidence="6 9" id="KW-0812">Transmembrane</keyword>
<evidence type="ECO:0000256" key="7">
    <source>
        <dbReference type="ARBA" id="ARBA00022989"/>
    </source>
</evidence>
<gene>
    <name evidence="11" type="primary">gspI</name>
    <name evidence="11" type="ORF">KME65_10565</name>
</gene>
<proteinExistence type="inferred from homology"/>
<dbReference type="Pfam" id="PF07963">
    <property type="entry name" value="N_methyl"/>
    <property type="match status" value="1"/>
</dbReference>
<organism evidence="11 12">
    <name type="scientific">Candidatus Thiodiazotropha taylori</name>
    <dbReference type="NCBI Taxonomy" id="2792791"/>
    <lineage>
        <taxon>Bacteria</taxon>
        <taxon>Pseudomonadati</taxon>
        <taxon>Pseudomonadota</taxon>
        <taxon>Gammaproteobacteria</taxon>
        <taxon>Chromatiales</taxon>
        <taxon>Sedimenticolaceae</taxon>
        <taxon>Candidatus Thiodiazotropha</taxon>
    </lineage>
</organism>
<evidence type="ECO:0000259" key="10">
    <source>
        <dbReference type="Pfam" id="PF02501"/>
    </source>
</evidence>
<accession>A0A944MCI0</accession>
<dbReference type="InterPro" id="IPR045584">
    <property type="entry name" value="Pilin-like"/>
</dbReference>
<comment type="subcellular location">
    <subcellularLocation>
        <location evidence="1 9">Cell inner membrane</location>
        <topology evidence="1 9">Single-pass membrane protein</topology>
    </subcellularLocation>
</comment>
<comment type="caution">
    <text evidence="11">The sequence shown here is derived from an EMBL/GenBank/DDBJ whole genome shotgun (WGS) entry which is preliminary data.</text>
</comment>
<dbReference type="AlphaFoldDB" id="A0A944MCI0"/>
<evidence type="ECO:0000256" key="1">
    <source>
        <dbReference type="ARBA" id="ARBA00004377"/>
    </source>
</evidence>
<dbReference type="PROSITE" id="PS00409">
    <property type="entry name" value="PROKAR_NTER_METHYL"/>
    <property type="match status" value="1"/>
</dbReference>
<dbReference type="GO" id="GO:0005886">
    <property type="term" value="C:plasma membrane"/>
    <property type="evidence" value="ECO:0007669"/>
    <property type="project" value="UniProtKB-SubCell"/>
</dbReference>
<feature type="domain" description="Type II secretion system protein GspI C-terminal" evidence="10">
    <location>
        <begin position="56"/>
        <end position="134"/>
    </location>
</feature>
<dbReference type="GO" id="GO:0015628">
    <property type="term" value="P:protein secretion by the type II secretion system"/>
    <property type="evidence" value="ECO:0007669"/>
    <property type="project" value="UniProtKB-UniRule"/>
</dbReference>
<comment type="subunit">
    <text evidence="9">Type II secretion is composed of four main components: the outer membrane complex, the inner membrane complex, the cytoplasmic secretion ATPase and the periplasm-spanning pseudopilus.</text>
</comment>
<dbReference type="PANTHER" id="PTHR38779:SF2">
    <property type="entry name" value="TYPE II SECRETION SYSTEM PROTEIN I-RELATED"/>
    <property type="match status" value="1"/>
</dbReference>
<evidence type="ECO:0000256" key="5">
    <source>
        <dbReference type="ARBA" id="ARBA00022519"/>
    </source>
</evidence>
<comment type="function">
    <text evidence="9">Component of the type II secretion system required for the energy-dependent secretion of extracellular factors such as proteases and toxins from the periplasm.</text>
</comment>
<keyword evidence="5 9" id="KW-0997">Cell inner membrane</keyword>
<dbReference type="NCBIfam" id="TIGR01707">
    <property type="entry name" value="gspI"/>
    <property type="match status" value="1"/>
</dbReference>
<keyword evidence="3" id="KW-1003">Cell membrane</keyword>
<dbReference type="NCBIfam" id="TIGR02532">
    <property type="entry name" value="IV_pilin_GFxxxE"/>
    <property type="match status" value="1"/>
</dbReference>
<dbReference type="InterPro" id="IPR010052">
    <property type="entry name" value="T2SS_protein-GspI"/>
</dbReference>
<dbReference type="Proteomes" id="UP000770889">
    <property type="component" value="Unassembled WGS sequence"/>
</dbReference>
<dbReference type="GO" id="GO:0015627">
    <property type="term" value="C:type II protein secretion system complex"/>
    <property type="evidence" value="ECO:0007669"/>
    <property type="project" value="UniProtKB-UniRule"/>
</dbReference>
<protein>
    <recommendedName>
        <fullName evidence="9">Type II secretion system protein I</fullName>
        <shortName evidence="9">T2SS minor pseudopilin I</shortName>
    </recommendedName>
</protein>
<keyword evidence="4 9" id="KW-0488">Methylation</keyword>
<comment type="similarity">
    <text evidence="2 9">Belongs to the GSP I family.</text>
</comment>
<evidence type="ECO:0000256" key="3">
    <source>
        <dbReference type="ARBA" id="ARBA00022475"/>
    </source>
</evidence>
<evidence type="ECO:0000256" key="8">
    <source>
        <dbReference type="ARBA" id="ARBA00023136"/>
    </source>
</evidence>
<reference evidence="11 12" key="1">
    <citation type="submission" date="2021-05" db="EMBL/GenBank/DDBJ databases">
        <title>Genetic and Functional Diversity in Clade A Lucinid endosymbionts from the Bahamas.</title>
        <authorList>
            <person name="Giani N.M."/>
            <person name="Engel A.S."/>
            <person name="Campbell B.J."/>
        </authorList>
    </citation>
    <scope>NUCLEOTIDE SEQUENCE [LARGE SCALE GENOMIC DNA]</scope>
    <source>
        <strain evidence="11">LUC16012Gg_MoonRockCtena</strain>
    </source>
</reference>
<dbReference type="SUPFAM" id="SSF54523">
    <property type="entry name" value="Pili subunits"/>
    <property type="match status" value="1"/>
</dbReference>